<protein>
    <submittedName>
        <fullName evidence="5">Secreted protein</fullName>
    </submittedName>
</protein>
<accession>A0A1I7Z9A6</accession>
<feature type="chain" id="PRO_5009313150" evidence="2">
    <location>
        <begin position="20"/>
        <end position="720"/>
    </location>
</feature>
<dbReference type="Pfam" id="PF23003">
    <property type="entry name" value="Fn1_2"/>
    <property type="match status" value="1"/>
</dbReference>
<evidence type="ECO:0000259" key="3">
    <source>
        <dbReference type="Pfam" id="PF23003"/>
    </source>
</evidence>
<evidence type="ECO:0000313" key="5">
    <source>
        <dbReference type="WBParaSite" id="L893_g24150.t1"/>
    </source>
</evidence>
<dbReference type="InterPro" id="IPR055119">
    <property type="entry name" value="Mig18_Fn1"/>
</dbReference>
<dbReference type="AlphaFoldDB" id="A0A1I7Z9A6"/>
<organism evidence="4 5">
    <name type="scientific">Steinernema glaseri</name>
    <dbReference type="NCBI Taxonomy" id="37863"/>
    <lineage>
        <taxon>Eukaryota</taxon>
        <taxon>Metazoa</taxon>
        <taxon>Ecdysozoa</taxon>
        <taxon>Nematoda</taxon>
        <taxon>Chromadorea</taxon>
        <taxon>Rhabditida</taxon>
        <taxon>Tylenchina</taxon>
        <taxon>Panagrolaimomorpha</taxon>
        <taxon>Strongyloidoidea</taxon>
        <taxon>Steinernematidae</taxon>
        <taxon>Steinernema</taxon>
    </lineage>
</organism>
<proteinExistence type="predicted"/>
<dbReference type="WBParaSite" id="L893_g24150.t1">
    <property type="protein sequence ID" value="L893_g24150.t1"/>
    <property type="gene ID" value="L893_g24150"/>
</dbReference>
<reference evidence="5" key="1">
    <citation type="submission" date="2016-11" db="UniProtKB">
        <authorList>
            <consortium name="WormBaseParasite"/>
        </authorList>
    </citation>
    <scope>IDENTIFICATION</scope>
</reference>
<feature type="domain" description="Abnormal cell migration protein 18-like fibronectin type I" evidence="3">
    <location>
        <begin position="47"/>
        <end position="110"/>
    </location>
</feature>
<sequence>MRRLITLVAILFAGGTARATDSSSADTTTAPAIIGNTSTAIYSMPTTCEKDGRTYREGETWNRGHLRYKCAKYGVYSIEGCRTDKDRELQIGESFVDENVVHQCYTRDGAVYYRQAVCGIYGQPACEDMKDPTKFMMPTAPTQVRTVNIPQNPASGLPQLAGLPEGWRIVDKNGNPIPISDIRITTHTVYLPANPQGGRRKRHILFGSSVPASGVNSRGQNNDGEGSDSSSTANGENKSTVERRMAATHSNTESGSRSDAEWRRKAIGLKAGDIEDRPEAFISGISKTDTFVDPAGATLRSWRIRRQVGVGSFVPVGVDDPRDNRKHAPPSGGSAGTSMGGGRVAGVGTGSVDLHHRSKTISVNTTGLRPGSIGGSQSSTAWKGRTLHIGGKEVAVGPGTFTFGTSPTGAFVRPAGGHHALRRVRRQMGVGSFVPIGVDDPRDNRKHMPLGGSGSSMSVSDRKVAGVGTGSVDLHHRSKTVSANMTSLRPESISGNRSDTAWKGRTLHIGGKEVAVGPGTFTFGTSPTGAFVRPAGGHHALRVPALPGRQRVAEKWLVSEQAQWTCTTVVKQFLLTRRVSGPERSVAVEVTLNGRAKLFKLMEGNSLLVLELSPLGLLPQELPCIERVVMLPNQWAEVEVTSHGGVKLFVSTEKTSPPALGPTIFLLLRSVLLYAMDWNCGINTKPHKWDRQKNSSLDVYMTRSPTQLLTLAIDRVQTHM</sequence>
<feature type="signal peptide" evidence="2">
    <location>
        <begin position="1"/>
        <end position="19"/>
    </location>
</feature>
<evidence type="ECO:0000313" key="4">
    <source>
        <dbReference type="Proteomes" id="UP000095287"/>
    </source>
</evidence>
<feature type="compositionally biased region" description="Gly residues" evidence="1">
    <location>
        <begin position="333"/>
        <end position="345"/>
    </location>
</feature>
<feature type="region of interest" description="Disordered" evidence="1">
    <location>
        <begin position="208"/>
        <end position="261"/>
    </location>
</feature>
<feature type="region of interest" description="Disordered" evidence="1">
    <location>
        <begin position="435"/>
        <end position="461"/>
    </location>
</feature>
<feature type="region of interest" description="Disordered" evidence="1">
    <location>
        <begin position="315"/>
        <end position="345"/>
    </location>
</feature>
<evidence type="ECO:0000256" key="1">
    <source>
        <dbReference type="SAM" id="MobiDB-lite"/>
    </source>
</evidence>
<keyword evidence="4" id="KW-1185">Reference proteome</keyword>
<name>A0A1I7Z9A6_9BILA</name>
<evidence type="ECO:0000256" key="2">
    <source>
        <dbReference type="SAM" id="SignalP"/>
    </source>
</evidence>
<dbReference type="Proteomes" id="UP000095287">
    <property type="component" value="Unplaced"/>
</dbReference>
<feature type="compositionally biased region" description="Polar residues" evidence="1">
    <location>
        <begin position="210"/>
        <end position="238"/>
    </location>
</feature>
<keyword evidence="2" id="KW-0732">Signal</keyword>